<proteinExistence type="predicted"/>
<evidence type="ECO:0000256" key="1">
    <source>
        <dbReference type="SAM" id="MobiDB-lite"/>
    </source>
</evidence>
<name>A0A8A4XCL8_9VIRU</name>
<sequence>MPYKVTYTKAVPSTYRRKTYAKKKKVYKSRSQGQQQRAFAPTTGGTSVGRTQLQTVPLFPVRKYVKGQLYYEPNLGITTSIGNQGIYNFSANGIFDPNRTGTGHQPLGFDQMMLMYEQFCVIRSHIKVTFLATDEPCRVAIMLSPDTNPAPSITAVMENGLMTTTSLIGSSAESGTHRMKTLQLACDVPKYFGKTYQSILADPLQSGTVSADPGEQVYFQIVVWDPYGAQSTSVALDVTISYDVMYWEPKKLASS</sequence>
<reference evidence="2" key="1">
    <citation type="submission" date="2020-10" db="EMBL/GenBank/DDBJ databases">
        <title>CRESS DNA virus dark matter in the feces of wild birds.</title>
        <authorList>
            <person name="Yang S."/>
            <person name="Zhang W."/>
        </authorList>
    </citation>
    <scope>NUCLEOTIDE SEQUENCE</scope>
    <source>
        <strain evidence="2">Fmg67cir17</strain>
    </source>
</reference>
<evidence type="ECO:0000313" key="2">
    <source>
        <dbReference type="EMBL" id="QTE03419.1"/>
    </source>
</evidence>
<accession>A0A8A4XCL8</accession>
<feature type="region of interest" description="Disordered" evidence="1">
    <location>
        <begin position="23"/>
        <end position="46"/>
    </location>
</feature>
<feature type="compositionally biased region" description="Polar residues" evidence="1">
    <location>
        <begin position="32"/>
        <end position="46"/>
    </location>
</feature>
<dbReference type="EMBL" id="MW182780">
    <property type="protein sequence ID" value="QTE03419.1"/>
    <property type="molecule type" value="Genomic_DNA"/>
</dbReference>
<organism evidence="2">
    <name type="scientific">Phoenicopteridae CRESS-DNA-virus sp</name>
    <dbReference type="NCBI Taxonomy" id="2815051"/>
    <lineage>
        <taxon>Viruses</taxon>
        <taxon>Monodnaviria</taxon>
        <taxon>Shotokuvirae</taxon>
        <taxon>Cressdnaviricota</taxon>
    </lineage>
</organism>
<protein>
    <submittedName>
        <fullName evidence="2">Putative capsid protein</fullName>
    </submittedName>
</protein>